<dbReference type="InterPro" id="IPR006674">
    <property type="entry name" value="HD_domain"/>
</dbReference>
<reference evidence="2" key="1">
    <citation type="journal article" date="2020" name="Stud. Mycol.">
        <title>101 Dothideomycetes genomes: a test case for predicting lifestyles and emergence of pathogens.</title>
        <authorList>
            <person name="Haridas S."/>
            <person name="Albert R."/>
            <person name="Binder M."/>
            <person name="Bloem J."/>
            <person name="Labutti K."/>
            <person name="Salamov A."/>
            <person name="Andreopoulos B."/>
            <person name="Baker S."/>
            <person name="Barry K."/>
            <person name="Bills G."/>
            <person name="Bluhm B."/>
            <person name="Cannon C."/>
            <person name="Castanera R."/>
            <person name="Culley D."/>
            <person name="Daum C."/>
            <person name="Ezra D."/>
            <person name="Gonzalez J."/>
            <person name="Henrissat B."/>
            <person name="Kuo A."/>
            <person name="Liang C."/>
            <person name="Lipzen A."/>
            <person name="Lutzoni F."/>
            <person name="Magnuson J."/>
            <person name="Mondo S."/>
            <person name="Nolan M."/>
            <person name="Ohm R."/>
            <person name="Pangilinan J."/>
            <person name="Park H.-J."/>
            <person name="Ramirez L."/>
            <person name="Alfaro M."/>
            <person name="Sun H."/>
            <person name="Tritt A."/>
            <person name="Yoshinaga Y."/>
            <person name="Zwiers L.-H."/>
            <person name="Turgeon B."/>
            <person name="Goodwin S."/>
            <person name="Spatafora J."/>
            <person name="Crous P."/>
            <person name="Grigoriev I."/>
        </authorList>
    </citation>
    <scope>NUCLEOTIDE SEQUENCE</scope>
    <source>
        <strain evidence="2">CBS 115976</strain>
    </source>
</reference>
<feature type="domain" description="HD/PDEase" evidence="1">
    <location>
        <begin position="36"/>
        <end position="167"/>
    </location>
</feature>
<evidence type="ECO:0000313" key="3">
    <source>
        <dbReference type="Proteomes" id="UP000799302"/>
    </source>
</evidence>
<sequence length="227" mass="25682">MTSSSSIQSAHERFQYPPHIFEKVEAWVKDYMLPYDPSHNYTHIQRVLKLCDHIYENEQASKPSVHYDMTLVKLAALMHDVGDGKYAKYLPPKETTSTICKNTLTKLGASMELAKAVQDIVIHVSFSNEVTHPETVVAALERHPELAIVQDADRLDGIGGIGIMRCCMFGATQPDDSLEERVKWFRKRLLPVGKFMKTETGKAMSIGRVQKIADMIMSWEEEIALIS</sequence>
<evidence type="ECO:0000313" key="2">
    <source>
        <dbReference type="EMBL" id="KAF2663504.1"/>
    </source>
</evidence>
<dbReference type="PANTHER" id="PTHR33594:SF1">
    <property type="entry name" value="HD_PDEASE DOMAIN-CONTAINING PROTEIN"/>
    <property type="match status" value="1"/>
</dbReference>
<accession>A0A6A6TXV9</accession>
<proteinExistence type="predicted"/>
<dbReference type="EMBL" id="MU004245">
    <property type="protein sequence ID" value="KAF2663504.1"/>
    <property type="molecule type" value="Genomic_DNA"/>
</dbReference>
<organism evidence="2 3">
    <name type="scientific">Microthyrium microscopicum</name>
    <dbReference type="NCBI Taxonomy" id="703497"/>
    <lineage>
        <taxon>Eukaryota</taxon>
        <taxon>Fungi</taxon>
        <taxon>Dikarya</taxon>
        <taxon>Ascomycota</taxon>
        <taxon>Pezizomycotina</taxon>
        <taxon>Dothideomycetes</taxon>
        <taxon>Dothideomycetes incertae sedis</taxon>
        <taxon>Microthyriales</taxon>
        <taxon>Microthyriaceae</taxon>
        <taxon>Microthyrium</taxon>
    </lineage>
</organism>
<dbReference type="Gene3D" id="1.10.472.50">
    <property type="entry name" value="HD-domain/PDEase-like"/>
    <property type="match status" value="1"/>
</dbReference>
<evidence type="ECO:0000259" key="1">
    <source>
        <dbReference type="SMART" id="SM00471"/>
    </source>
</evidence>
<gene>
    <name evidence="2" type="ORF">BT63DRAFT_120984</name>
</gene>
<dbReference type="InterPro" id="IPR003607">
    <property type="entry name" value="HD/PDEase_dom"/>
</dbReference>
<dbReference type="PANTHER" id="PTHR33594">
    <property type="entry name" value="SUPERFAMILY HYDROLASE, PUTATIVE (AFU_ORTHOLOGUE AFUA_1G03035)-RELATED"/>
    <property type="match status" value="1"/>
</dbReference>
<keyword evidence="3" id="KW-1185">Reference proteome</keyword>
<protein>
    <recommendedName>
        <fullName evidence="1">HD/PDEase domain-containing protein</fullName>
    </recommendedName>
</protein>
<dbReference type="AlphaFoldDB" id="A0A6A6TXV9"/>
<dbReference type="CDD" id="cd00077">
    <property type="entry name" value="HDc"/>
    <property type="match status" value="1"/>
</dbReference>
<dbReference type="SMART" id="SM00471">
    <property type="entry name" value="HDc"/>
    <property type="match status" value="1"/>
</dbReference>
<dbReference type="Proteomes" id="UP000799302">
    <property type="component" value="Unassembled WGS sequence"/>
</dbReference>
<dbReference type="Gene3D" id="1.20.58.1910">
    <property type="match status" value="1"/>
</dbReference>
<dbReference type="Pfam" id="PF01966">
    <property type="entry name" value="HD"/>
    <property type="match status" value="1"/>
</dbReference>
<dbReference type="SUPFAM" id="SSF109604">
    <property type="entry name" value="HD-domain/PDEase-like"/>
    <property type="match status" value="1"/>
</dbReference>
<name>A0A6A6TXV9_9PEZI</name>
<dbReference type="OrthoDB" id="16547at2759"/>